<comment type="function">
    <text evidence="16">Plays a role in short-term synaptic plasticity in a subset of GABAergic neurons in the brain.</text>
</comment>
<evidence type="ECO:0000256" key="21">
    <source>
        <dbReference type="SAM" id="MobiDB-lite"/>
    </source>
</evidence>
<dbReference type="Proteomes" id="UP000694865">
    <property type="component" value="Unplaced"/>
</dbReference>
<protein>
    <recommendedName>
        <fullName evidence="18">Lysosome-associated membrane glycoprotein 5</fullName>
    </recommendedName>
    <alternativeName>
        <fullName evidence="19">Lysosome-associated membrane protein 5</fullName>
    </alternativeName>
</protein>
<keyword evidence="14" id="KW-0968">Cytoplasmic vesicle</keyword>
<evidence type="ECO:0000256" key="16">
    <source>
        <dbReference type="ARBA" id="ARBA00053950"/>
    </source>
</evidence>
<evidence type="ECO:0000256" key="14">
    <source>
        <dbReference type="ARBA" id="ARBA00023329"/>
    </source>
</evidence>
<evidence type="ECO:0000256" key="4">
    <source>
        <dbReference type="ARBA" id="ARBA00004279"/>
    </source>
</evidence>
<keyword evidence="11 20" id="KW-0472">Membrane</keyword>
<evidence type="ECO:0000256" key="3">
    <source>
        <dbReference type="ARBA" id="ARBA00004172"/>
    </source>
</evidence>
<evidence type="ECO:0000256" key="1">
    <source>
        <dbReference type="ARBA" id="ARBA00004151"/>
    </source>
</evidence>
<dbReference type="PANTHER" id="PTHR11506:SF35">
    <property type="entry name" value="LYSOSOME-ASSOCIATED MEMBRANE GLYCOPROTEIN 5"/>
    <property type="match status" value="1"/>
</dbReference>
<evidence type="ECO:0000256" key="9">
    <source>
        <dbReference type="ARBA" id="ARBA00022989"/>
    </source>
</evidence>
<keyword evidence="6 20" id="KW-0812">Transmembrane</keyword>
<sequence length="258" mass="28344">MCHFFADETRLSTVELDATLAPKGDSYKCDSIISAVYSDFTCTTRMLQLQPFGVENGTYSKATICPEDPTPSPAPTPTPKPTQTPTPPPSPGTWNVTDKEGKLCLLAQFGMEFTIPYSTSMAVENATFPLPVTAVVDTVKSTCGLNNSVLVLNFNKDSDKSNNLTMKFEMNATNFYTTQVTLDYFISHADFPNATDTGAQKNVSTSDQLFKASKDKSYSCHAEQVYNLGKGFMETSDVQLQPFNVDEDFSPSMYIKIV</sequence>
<feature type="compositionally biased region" description="Pro residues" evidence="21">
    <location>
        <begin position="68"/>
        <end position="91"/>
    </location>
</feature>
<comment type="caution">
    <text evidence="20">Lacks conserved residue(s) required for the propagation of feature annotation.</text>
</comment>
<dbReference type="Pfam" id="PF01299">
    <property type="entry name" value="Lamp2-like_luminal"/>
    <property type="match status" value="1"/>
</dbReference>
<feature type="disulfide bond" evidence="20">
    <location>
        <begin position="29"/>
        <end position="65"/>
    </location>
</feature>
<comment type="subcellular location">
    <subcellularLocation>
        <location evidence="4">Cell projection</location>
        <location evidence="4">Dendrite</location>
    </subcellularLocation>
    <subcellularLocation>
        <location evidence="17">Cell projection</location>
        <location evidence="17">Growth cone membrane</location>
        <topology evidence="17">Single-pass type I membrane protein</topology>
    </subcellularLocation>
    <subcellularLocation>
        <location evidence="15">Cytoplasmic vesicle</location>
        <location evidence="15">Secretory vesicle</location>
        <location evidence="15">Synaptic vesicle membrane</location>
        <topology evidence="15">Single-pass type I membrane protein</topology>
    </subcellularLocation>
    <subcellularLocation>
        <location evidence="2">Early endosome membrane</location>
        <topology evidence="2">Single-pass type I membrane protein</topology>
    </subcellularLocation>
    <subcellularLocation>
        <location evidence="1">Endoplasmic reticulum-Golgi intermediate compartment membrane</location>
        <topology evidence="1">Single-pass type I membrane protein</topology>
    </subcellularLocation>
    <subcellularLocation>
        <location evidence="20">Membrane</location>
        <topology evidence="20">Single-pass type I membrane protein</topology>
    </subcellularLocation>
    <subcellularLocation>
        <location evidence="3">Recycling endosome</location>
    </subcellularLocation>
</comment>
<dbReference type="PROSITE" id="PS51407">
    <property type="entry name" value="LAMP_3"/>
    <property type="match status" value="1"/>
</dbReference>
<feature type="domain" description="Lysosome-associated membrane glycoprotein 2-like luminal" evidence="22">
    <location>
        <begin position="89"/>
        <end position="245"/>
    </location>
</feature>
<organism evidence="23 24">
    <name type="scientific">Saccoglossus kowalevskii</name>
    <name type="common">Acorn worm</name>
    <dbReference type="NCBI Taxonomy" id="10224"/>
    <lineage>
        <taxon>Eukaryota</taxon>
        <taxon>Metazoa</taxon>
        <taxon>Hemichordata</taxon>
        <taxon>Enteropneusta</taxon>
        <taxon>Harrimaniidae</taxon>
        <taxon>Saccoglossus</taxon>
    </lineage>
</organism>
<feature type="region of interest" description="Disordered" evidence="21">
    <location>
        <begin position="63"/>
        <end position="95"/>
    </location>
</feature>
<proteinExistence type="inferred from homology"/>
<evidence type="ECO:0000256" key="8">
    <source>
        <dbReference type="ARBA" id="ARBA00022753"/>
    </source>
</evidence>
<evidence type="ECO:0000256" key="17">
    <source>
        <dbReference type="ARBA" id="ARBA00060492"/>
    </source>
</evidence>
<accession>A0ABM0GS19</accession>
<dbReference type="RefSeq" id="XP_002736086.2">
    <property type="nucleotide sequence ID" value="XM_002736040.2"/>
</dbReference>
<name>A0ABM0GS19_SACKO</name>
<keyword evidence="9" id="KW-1133">Transmembrane helix</keyword>
<evidence type="ECO:0000313" key="24">
    <source>
        <dbReference type="RefSeq" id="XP_002736086.2"/>
    </source>
</evidence>
<dbReference type="InterPro" id="IPR048528">
    <property type="entry name" value="Lamp2-like_luminal"/>
</dbReference>
<evidence type="ECO:0000256" key="10">
    <source>
        <dbReference type="ARBA" id="ARBA00023018"/>
    </source>
</evidence>
<evidence type="ECO:0000313" key="23">
    <source>
        <dbReference type="Proteomes" id="UP000694865"/>
    </source>
</evidence>
<dbReference type="InterPro" id="IPR002000">
    <property type="entry name" value="Lysosome-assoc_membr_glycop"/>
</dbReference>
<evidence type="ECO:0000256" key="15">
    <source>
        <dbReference type="ARBA" id="ARBA00029428"/>
    </source>
</evidence>
<dbReference type="GeneID" id="100376425"/>
<evidence type="ECO:0000256" key="20">
    <source>
        <dbReference type="PROSITE-ProRule" id="PRU00740"/>
    </source>
</evidence>
<evidence type="ECO:0000256" key="12">
    <source>
        <dbReference type="ARBA" id="ARBA00023180"/>
    </source>
</evidence>
<evidence type="ECO:0000256" key="5">
    <source>
        <dbReference type="ARBA" id="ARBA00009644"/>
    </source>
</evidence>
<keyword evidence="7" id="KW-0732">Signal</keyword>
<evidence type="ECO:0000256" key="2">
    <source>
        <dbReference type="ARBA" id="ARBA00004158"/>
    </source>
</evidence>
<keyword evidence="23" id="KW-1185">Reference proteome</keyword>
<comment type="similarity">
    <text evidence="5 20">Belongs to the LAMP family.</text>
</comment>
<keyword evidence="12" id="KW-0325">Glycoprotein</keyword>
<evidence type="ECO:0000256" key="11">
    <source>
        <dbReference type="ARBA" id="ARBA00023136"/>
    </source>
</evidence>
<keyword evidence="13" id="KW-0966">Cell projection</keyword>
<gene>
    <name evidence="24" type="primary">LOC100376425</name>
</gene>
<evidence type="ECO:0000256" key="19">
    <source>
        <dbReference type="ARBA" id="ARBA00076257"/>
    </source>
</evidence>
<keyword evidence="10" id="KW-0770">Synapse</keyword>
<keyword evidence="20" id="KW-1015">Disulfide bond</keyword>
<dbReference type="PANTHER" id="PTHR11506">
    <property type="entry name" value="LYSOSOME-ASSOCIATED MEMBRANE GLYCOPROTEIN"/>
    <property type="match status" value="1"/>
</dbReference>
<dbReference type="Gene3D" id="2.40.160.110">
    <property type="match status" value="2"/>
</dbReference>
<evidence type="ECO:0000259" key="22">
    <source>
        <dbReference type="Pfam" id="PF01299"/>
    </source>
</evidence>
<reference evidence="24" key="1">
    <citation type="submission" date="2025-08" db="UniProtKB">
        <authorList>
            <consortium name="RefSeq"/>
        </authorList>
    </citation>
    <scope>IDENTIFICATION</scope>
    <source>
        <tissue evidence="24">Testes</tissue>
    </source>
</reference>
<keyword evidence="8" id="KW-0967">Endosome</keyword>
<evidence type="ECO:0000256" key="18">
    <source>
        <dbReference type="ARBA" id="ARBA00074379"/>
    </source>
</evidence>
<evidence type="ECO:0000256" key="13">
    <source>
        <dbReference type="ARBA" id="ARBA00023273"/>
    </source>
</evidence>
<evidence type="ECO:0000256" key="7">
    <source>
        <dbReference type="ARBA" id="ARBA00022729"/>
    </source>
</evidence>
<evidence type="ECO:0000256" key="6">
    <source>
        <dbReference type="ARBA" id="ARBA00022692"/>
    </source>
</evidence>